<feature type="compositionally biased region" description="Low complexity" evidence="1">
    <location>
        <begin position="12"/>
        <end position="30"/>
    </location>
</feature>
<name>A0A3N2BEI1_9MICO</name>
<evidence type="ECO:0000256" key="1">
    <source>
        <dbReference type="SAM" id="MobiDB-lite"/>
    </source>
</evidence>
<dbReference type="Proteomes" id="UP000280668">
    <property type="component" value="Unassembled WGS sequence"/>
</dbReference>
<dbReference type="AlphaFoldDB" id="A0A3N2BEI1"/>
<keyword evidence="2" id="KW-0812">Transmembrane</keyword>
<keyword evidence="2" id="KW-1133">Transmembrane helix</keyword>
<evidence type="ECO:0000313" key="3">
    <source>
        <dbReference type="EMBL" id="ROR73625.1"/>
    </source>
</evidence>
<organism evidence="3 4">
    <name type="scientific">Bogoriella caseilytica</name>
    <dbReference type="NCBI Taxonomy" id="56055"/>
    <lineage>
        <taxon>Bacteria</taxon>
        <taxon>Bacillati</taxon>
        <taxon>Actinomycetota</taxon>
        <taxon>Actinomycetes</taxon>
        <taxon>Micrococcales</taxon>
        <taxon>Bogoriellaceae</taxon>
        <taxon>Bogoriella</taxon>
    </lineage>
</organism>
<accession>A0A3N2BEI1</accession>
<keyword evidence="4" id="KW-1185">Reference proteome</keyword>
<gene>
    <name evidence="3" type="ORF">EDD31_2012</name>
</gene>
<dbReference type="EMBL" id="RKHK01000001">
    <property type="protein sequence ID" value="ROR73625.1"/>
    <property type="molecule type" value="Genomic_DNA"/>
</dbReference>
<sequence>MNTEHTTPLSPATPGTPEGATTELTATGPAETERLPSAPAEDELTTDETPQVWSAANTTPPPVARRVRSGTLVFGIIMTLIGLWAIAAGFGLRLDAQLGTAAILVAAAFGLLIAGLTRRSPAS</sequence>
<protein>
    <submittedName>
        <fullName evidence="3">Uncharacterized protein</fullName>
    </submittedName>
</protein>
<keyword evidence="2" id="KW-0472">Membrane</keyword>
<reference evidence="3 4" key="1">
    <citation type="submission" date="2018-11" db="EMBL/GenBank/DDBJ databases">
        <title>Sequencing the genomes of 1000 actinobacteria strains.</title>
        <authorList>
            <person name="Klenk H.-P."/>
        </authorList>
    </citation>
    <scope>NUCLEOTIDE SEQUENCE [LARGE SCALE GENOMIC DNA]</scope>
    <source>
        <strain evidence="3 4">DSM 11294</strain>
    </source>
</reference>
<feature type="transmembrane region" description="Helical" evidence="2">
    <location>
        <begin position="98"/>
        <end position="117"/>
    </location>
</feature>
<evidence type="ECO:0000313" key="4">
    <source>
        <dbReference type="Proteomes" id="UP000280668"/>
    </source>
</evidence>
<evidence type="ECO:0000256" key="2">
    <source>
        <dbReference type="SAM" id="Phobius"/>
    </source>
</evidence>
<feature type="compositionally biased region" description="Polar residues" evidence="1">
    <location>
        <begin position="47"/>
        <end position="58"/>
    </location>
</feature>
<comment type="caution">
    <text evidence="3">The sequence shown here is derived from an EMBL/GenBank/DDBJ whole genome shotgun (WGS) entry which is preliminary data.</text>
</comment>
<proteinExistence type="predicted"/>
<feature type="region of interest" description="Disordered" evidence="1">
    <location>
        <begin position="1"/>
        <end position="64"/>
    </location>
</feature>
<dbReference type="RefSeq" id="WP_123304024.1">
    <property type="nucleotide sequence ID" value="NZ_RKHK01000001.1"/>
</dbReference>
<feature type="transmembrane region" description="Helical" evidence="2">
    <location>
        <begin position="72"/>
        <end position="92"/>
    </location>
</feature>
<feature type="compositionally biased region" description="Polar residues" evidence="1">
    <location>
        <begin position="1"/>
        <end position="10"/>
    </location>
</feature>